<gene>
    <name evidence="7" type="primary">pgl</name>
    <name evidence="9" type="ORF">HQ47_00835</name>
</gene>
<sequence length="255" mass="28448">MKIKYFASAEETALNILRDYIIPGTQESSGYHVALSGGTTPELLFALMARPEYIHLINWDHLHLYWVDERMVDPENPQSNYGMAKRIMLDHVPLTPDRIHRIIGESEDAEDEANRYALEVLRSLSPQNSQRRWLADQPNVNNSIQQAHFDLVLLGIGEDGHTASIFPEVIELVNAKPLYVTSKHPVTGQQRVGLSGSGICSAVHIVFLATGPAKAAVLKEIVNNTMQAQAYPAMQICNKRPDSILYTDSISPSNY</sequence>
<evidence type="ECO:0000256" key="5">
    <source>
        <dbReference type="ARBA" id="ARBA00013198"/>
    </source>
</evidence>
<proteinExistence type="inferred from homology"/>
<dbReference type="GO" id="GO:0005975">
    <property type="term" value="P:carbohydrate metabolic process"/>
    <property type="evidence" value="ECO:0007669"/>
    <property type="project" value="UniProtKB-UniRule"/>
</dbReference>
<dbReference type="EMBL" id="JRFA01000002">
    <property type="protein sequence ID" value="KGN76364.1"/>
    <property type="molecule type" value="Genomic_DNA"/>
</dbReference>
<comment type="similarity">
    <text evidence="4 7">Belongs to the glucosamine/galactosamine-6-phosphate isomerase family. 6-phosphogluconolactonase subfamily.</text>
</comment>
<dbReference type="GO" id="GO:0006098">
    <property type="term" value="P:pentose-phosphate shunt"/>
    <property type="evidence" value="ECO:0007669"/>
    <property type="project" value="UniProtKB-UniPathway"/>
</dbReference>
<comment type="catalytic activity">
    <reaction evidence="1 7">
        <text>6-phospho-D-glucono-1,5-lactone + H2O = 6-phospho-D-gluconate + H(+)</text>
        <dbReference type="Rhea" id="RHEA:12556"/>
        <dbReference type="ChEBI" id="CHEBI:15377"/>
        <dbReference type="ChEBI" id="CHEBI:15378"/>
        <dbReference type="ChEBI" id="CHEBI:57955"/>
        <dbReference type="ChEBI" id="CHEBI:58759"/>
        <dbReference type="EC" id="3.1.1.31"/>
    </reaction>
</comment>
<dbReference type="InterPro" id="IPR006148">
    <property type="entry name" value="Glc/Gal-6P_isomerase"/>
</dbReference>
<dbReference type="InterPro" id="IPR037171">
    <property type="entry name" value="NagB/RpiA_transferase-like"/>
</dbReference>
<accession>A0A0A2EJ33</accession>
<organism evidence="9 10">
    <name type="scientific">Porphyromonas macacae</name>
    <dbReference type="NCBI Taxonomy" id="28115"/>
    <lineage>
        <taxon>Bacteria</taxon>
        <taxon>Pseudomonadati</taxon>
        <taxon>Bacteroidota</taxon>
        <taxon>Bacteroidia</taxon>
        <taxon>Bacteroidales</taxon>
        <taxon>Porphyromonadaceae</taxon>
        <taxon>Porphyromonas</taxon>
    </lineage>
</organism>
<evidence type="ECO:0000313" key="10">
    <source>
        <dbReference type="Proteomes" id="UP000030103"/>
    </source>
</evidence>
<dbReference type="SUPFAM" id="SSF100950">
    <property type="entry name" value="NagB/RpiA/CoA transferase-like"/>
    <property type="match status" value="1"/>
</dbReference>
<protein>
    <recommendedName>
        <fullName evidence="6 7">6-phosphogluconolactonase</fullName>
        <shortName evidence="7">6PGL</shortName>
        <ecNumber evidence="5 7">3.1.1.31</ecNumber>
    </recommendedName>
</protein>
<keyword evidence="7" id="KW-0378">Hydrolase</keyword>
<comment type="caution">
    <text evidence="9">The sequence shown here is derived from an EMBL/GenBank/DDBJ whole genome shotgun (WGS) entry which is preliminary data.</text>
</comment>
<dbReference type="STRING" id="28115.HQ47_00835"/>
<evidence type="ECO:0000256" key="2">
    <source>
        <dbReference type="ARBA" id="ARBA00002681"/>
    </source>
</evidence>
<evidence type="ECO:0000256" key="3">
    <source>
        <dbReference type="ARBA" id="ARBA00004961"/>
    </source>
</evidence>
<evidence type="ECO:0000256" key="4">
    <source>
        <dbReference type="ARBA" id="ARBA00010662"/>
    </source>
</evidence>
<dbReference type="RefSeq" id="WP_036872620.1">
    <property type="nucleotide sequence ID" value="NZ_JBGYTE010000011.1"/>
</dbReference>
<dbReference type="Pfam" id="PF01182">
    <property type="entry name" value="Glucosamine_iso"/>
    <property type="match status" value="1"/>
</dbReference>
<dbReference type="EC" id="3.1.1.31" evidence="5 7"/>
<evidence type="ECO:0000313" key="9">
    <source>
        <dbReference type="EMBL" id="KGN76364.1"/>
    </source>
</evidence>
<dbReference type="CDD" id="cd01400">
    <property type="entry name" value="6PGL"/>
    <property type="match status" value="1"/>
</dbReference>
<dbReference type="AlphaFoldDB" id="A0A0A2EJ33"/>
<dbReference type="PANTHER" id="PTHR11054">
    <property type="entry name" value="6-PHOSPHOGLUCONOLACTONASE"/>
    <property type="match status" value="1"/>
</dbReference>
<dbReference type="Proteomes" id="UP000030103">
    <property type="component" value="Unassembled WGS sequence"/>
</dbReference>
<evidence type="ECO:0000259" key="8">
    <source>
        <dbReference type="Pfam" id="PF01182"/>
    </source>
</evidence>
<dbReference type="NCBIfam" id="TIGR01198">
    <property type="entry name" value="pgl"/>
    <property type="match status" value="1"/>
</dbReference>
<comment type="pathway">
    <text evidence="3 7">Carbohydrate degradation; pentose phosphate pathway; D-ribulose 5-phosphate from D-glucose 6-phosphate (oxidative stage): step 2/3.</text>
</comment>
<reference evidence="9 10" key="1">
    <citation type="submission" date="2014-09" db="EMBL/GenBank/DDBJ databases">
        <title>Draft Genome Sequence of Porphyromonas macacae COT-192_OH2859.</title>
        <authorList>
            <person name="Wallis C."/>
            <person name="Deusch O."/>
            <person name="O'Flynn C."/>
            <person name="Davis I."/>
            <person name="Horsfall A."/>
            <person name="Kirkwood N."/>
            <person name="Harris S."/>
            <person name="Eisen J.A."/>
            <person name="Coil D.A."/>
            <person name="Darling A.E."/>
            <person name="Jospin G."/>
            <person name="Alexiev A."/>
        </authorList>
    </citation>
    <scope>NUCLEOTIDE SEQUENCE [LARGE SCALE GENOMIC DNA]</scope>
    <source>
        <strain evidence="10">COT-192 OH2859</strain>
    </source>
</reference>
<dbReference type="eggNOG" id="COG0363">
    <property type="taxonomic scope" value="Bacteria"/>
</dbReference>
<evidence type="ECO:0000256" key="7">
    <source>
        <dbReference type="RuleBase" id="RU365095"/>
    </source>
</evidence>
<dbReference type="UniPathway" id="UPA00115">
    <property type="reaction ID" value="UER00409"/>
</dbReference>
<evidence type="ECO:0000256" key="1">
    <source>
        <dbReference type="ARBA" id="ARBA00000832"/>
    </source>
</evidence>
<comment type="function">
    <text evidence="2 7">Hydrolysis of 6-phosphogluconolactone to 6-phosphogluconate.</text>
</comment>
<dbReference type="OrthoDB" id="9810967at2"/>
<feature type="domain" description="Glucosamine/galactosamine-6-phosphate isomerase" evidence="8">
    <location>
        <begin position="25"/>
        <end position="239"/>
    </location>
</feature>
<dbReference type="GO" id="GO:0017057">
    <property type="term" value="F:6-phosphogluconolactonase activity"/>
    <property type="evidence" value="ECO:0007669"/>
    <property type="project" value="UniProtKB-UniRule"/>
</dbReference>
<dbReference type="Gene3D" id="3.40.50.1360">
    <property type="match status" value="1"/>
</dbReference>
<dbReference type="InterPro" id="IPR005900">
    <property type="entry name" value="6-phosphogluconolactonase_DevB"/>
</dbReference>
<dbReference type="InterPro" id="IPR039104">
    <property type="entry name" value="6PGL"/>
</dbReference>
<evidence type="ECO:0000256" key="6">
    <source>
        <dbReference type="ARBA" id="ARBA00020337"/>
    </source>
</evidence>
<dbReference type="PANTHER" id="PTHR11054:SF0">
    <property type="entry name" value="6-PHOSPHOGLUCONOLACTONASE"/>
    <property type="match status" value="1"/>
</dbReference>
<keyword evidence="10" id="KW-1185">Reference proteome</keyword>
<name>A0A0A2EJ33_9PORP</name>